<sequence>MHTAFPELVNVSVNTEIPNKVVVNLSERKPVLTWQQDGQNFWID</sequence>
<name>X1VGJ6_9ZZZZ</name>
<reference evidence="1" key="1">
    <citation type="journal article" date="2014" name="Front. Microbiol.">
        <title>High frequency of phylogenetically diverse reductive dehalogenase-homologous genes in deep subseafloor sedimentary metagenomes.</title>
        <authorList>
            <person name="Kawai M."/>
            <person name="Futagami T."/>
            <person name="Toyoda A."/>
            <person name="Takaki Y."/>
            <person name="Nishi S."/>
            <person name="Hori S."/>
            <person name="Arai W."/>
            <person name="Tsubouchi T."/>
            <person name="Morono Y."/>
            <person name="Uchiyama I."/>
            <person name="Ito T."/>
            <person name="Fujiyama A."/>
            <person name="Inagaki F."/>
            <person name="Takami H."/>
        </authorList>
    </citation>
    <scope>NUCLEOTIDE SEQUENCE</scope>
    <source>
        <strain evidence="1">Expedition CK06-06</strain>
    </source>
</reference>
<protein>
    <submittedName>
        <fullName evidence="1">Uncharacterized protein</fullName>
    </submittedName>
</protein>
<proteinExistence type="predicted"/>
<feature type="non-terminal residue" evidence="1">
    <location>
        <position position="44"/>
    </location>
</feature>
<comment type="caution">
    <text evidence="1">The sequence shown here is derived from an EMBL/GenBank/DDBJ whole genome shotgun (WGS) entry which is preliminary data.</text>
</comment>
<accession>X1VGJ6</accession>
<dbReference type="EMBL" id="BARW01039006">
    <property type="protein sequence ID" value="GAJ17342.1"/>
    <property type="molecule type" value="Genomic_DNA"/>
</dbReference>
<dbReference type="AlphaFoldDB" id="X1VGJ6"/>
<evidence type="ECO:0000313" key="1">
    <source>
        <dbReference type="EMBL" id="GAJ17342.1"/>
    </source>
</evidence>
<gene>
    <name evidence="1" type="ORF">S12H4_59614</name>
</gene>
<organism evidence="1">
    <name type="scientific">marine sediment metagenome</name>
    <dbReference type="NCBI Taxonomy" id="412755"/>
    <lineage>
        <taxon>unclassified sequences</taxon>
        <taxon>metagenomes</taxon>
        <taxon>ecological metagenomes</taxon>
    </lineage>
</organism>